<name>A0ABM8AQB0_9BACT</name>
<keyword evidence="3" id="KW-1185">Reference proteome</keyword>
<dbReference type="RefSeq" id="WP_264983653.1">
    <property type="nucleotide sequence ID" value="NZ_AP026708.1"/>
</dbReference>
<evidence type="ECO:0000313" key="3">
    <source>
        <dbReference type="Proteomes" id="UP001061361"/>
    </source>
</evidence>
<evidence type="ECO:0000256" key="1">
    <source>
        <dbReference type="SAM" id="SignalP"/>
    </source>
</evidence>
<proteinExistence type="predicted"/>
<accession>A0ABM8AQB0</accession>
<dbReference type="Proteomes" id="UP001061361">
    <property type="component" value="Chromosome"/>
</dbReference>
<gene>
    <name evidence="2" type="ORF">JCM14722_11340</name>
</gene>
<dbReference type="EMBL" id="AP026708">
    <property type="protein sequence ID" value="BDQ33592.1"/>
    <property type="molecule type" value="Genomic_DNA"/>
</dbReference>
<keyword evidence="1" id="KW-0732">Signal</keyword>
<feature type="chain" id="PRO_5046529841" evidence="1">
    <location>
        <begin position="23"/>
        <end position="227"/>
    </location>
</feature>
<feature type="signal peptide" evidence="1">
    <location>
        <begin position="1"/>
        <end position="22"/>
    </location>
</feature>
<sequence length="227" mass="24153">MKKLFLAVLMVTVLSVTPQAFAYTITLDGNGWANATSWNTTQANTSVSYDWADYVADGKSIPDQAIAGDSMELSGKFTISSSYGNTGQIDTSWGLSWLTSVYATGGLLPGVESHVQLLVKDSSDTQVFNKWFQTEDGDESFAVTSANLNMAPVMLSLNLDEEYSWSLEVGVSGFVEIPNSSLDISGSGEALANFSILTEDVATPIPGAVWLLGSGLVGLIGLRKKLS</sequence>
<reference evidence="2" key="1">
    <citation type="submission" date="2022-08" db="EMBL/GenBank/DDBJ databases">
        <title>Genome Sequence of the sulphate-reducing bacterium, Pseudodesulfovibrio portus JCM14722.</title>
        <authorList>
            <person name="Kondo R."/>
            <person name="Kataoka T."/>
        </authorList>
    </citation>
    <scope>NUCLEOTIDE SEQUENCE</scope>
    <source>
        <strain evidence="2">JCM 14722</strain>
    </source>
</reference>
<organism evidence="2 3">
    <name type="scientific">Pseudodesulfovibrio portus</name>
    <dbReference type="NCBI Taxonomy" id="231439"/>
    <lineage>
        <taxon>Bacteria</taxon>
        <taxon>Pseudomonadati</taxon>
        <taxon>Thermodesulfobacteriota</taxon>
        <taxon>Desulfovibrionia</taxon>
        <taxon>Desulfovibrionales</taxon>
        <taxon>Desulfovibrionaceae</taxon>
    </lineage>
</organism>
<protein>
    <submittedName>
        <fullName evidence="2">Uncharacterized protein</fullName>
    </submittedName>
</protein>
<evidence type="ECO:0000313" key="2">
    <source>
        <dbReference type="EMBL" id="BDQ33592.1"/>
    </source>
</evidence>